<proteinExistence type="predicted"/>
<dbReference type="SUPFAM" id="SSF55874">
    <property type="entry name" value="ATPase domain of HSP90 chaperone/DNA topoisomerase II/histidine kinase"/>
    <property type="match status" value="1"/>
</dbReference>
<keyword evidence="5" id="KW-1185">Reference proteome</keyword>
<dbReference type="PANTHER" id="PTHR35526:SF3">
    <property type="entry name" value="ANTI-SIGMA-F FACTOR RSBW"/>
    <property type="match status" value="1"/>
</dbReference>
<evidence type="ECO:0000313" key="4">
    <source>
        <dbReference type="EMBL" id="AXK31274.1"/>
    </source>
</evidence>
<protein>
    <submittedName>
        <fullName evidence="4">ATP-binding protein</fullName>
    </submittedName>
</protein>
<dbReference type="GO" id="GO:0004674">
    <property type="term" value="F:protein serine/threonine kinase activity"/>
    <property type="evidence" value="ECO:0007669"/>
    <property type="project" value="UniProtKB-KW"/>
</dbReference>
<keyword evidence="1" id="KW-0418">Kinase</keyword>
<dbReference type="EMBL" id="CP031320">
    <property type="protein sequence ID" value="AXK31274.1"/>
    <property type="molecule type" value="Genomic_DNA"/>
</dbReference>
<dbReference type="PANTHER" id="PTHR35526">
    <property type="entry name" value="ANTI-SIGMA-F FACTOR RSBW-RELATED"/>
    <property type="match status" value="1"/>
</dbReference>
<evidence type="ECO:0000259" key="3">
    <source>
        <dbReference type="Pfam" id="PF13581"/>
    </source>
</evidence>
<organism evidence="4 5">
    <name type="scientific">Streptomyces armeniacus</name>
    <dbReference type="NCBI Taxonomy" id="83291"/>
    <lineage>
        <taxon>Bacteria</taxon>
        <taxon>Bacillati</taxon>
        <taxon>Actinomycetota</taxon>
        <taxon>Actinomycetes</taxon>
        <taxon>Kitasatosporales</taxon>
        <taxon>Streptomycetaceae</taxon>
        <taxon>Streptomyces</taxon>
    </lineage>
</organism>
<keyword evidence="1" id="KW-0723">Serine/threonine-protein kinase</keyword>
<dbReference type="RefSeq" id="WP_208874640.1">
    <property type="nucleotide sequence ID" value="NZ_CP031320.1"/>
</dbReference>
<reference evidence="4 5" key="1">
    <citation type="submission" date="2018-07" db="EMBL/GenBank/DDBJ databases">
        <title>Draft genome of the type strain Streptomyces armeniacus ATCC 15676.</title>
        <authorList>
            <person name="Labana P."/>
            <person name="Gosse J.T."/>
            <person name="Boddy C.N."/>
        </authorList>
    </citation>
    <scope>NUCLEOTIDE SEQUENCE [LARGE SCALE GENOMIC DNA]</scope>
    <source>
        <strain evidence="4 5">ATCC 15676</strain>
    </source>
</reference>
<feature type="domain" description="Histidine kinase/HSP90-like ATPase" evidence="3">
    <location>
        <begin position="26"/>
        <end position="131"/>
    </location>
</feature>
<evidence type="ECO:0000313" key="5">
    <source>
        <dbReference type="Proteomes" id="UP000254425"/>
    </source>
</evidence>
<dbReference type="InterPro" id="IPR003594">
    <property type="entry name" value="HATPase_dom"/>
</dbReference>
<dbReference type="Pfam" id="PF13581">
    <property type="entry name" value="HATPase_c_2"/>
    <property type="match status" value="1"/>
</dbReference>
<name>A0A345XI08_9ACTN</name>
<dbReference type="Proteomes" id="UP000254425">
    <property type="component" value="Chromosome"/>
</dbReference>
<dbReference type="Gene3D" id="3.30.565.10">
    <property type="entry name" value="Histidine kinase-like ATPase, C-terminal domain"/>
    <property type="match status" value="1"/>
</dbReference>
<dbReference type="GO" id="GO:0005524">
    <property type="term" value="F:ATP binding"/>
    <property type="evidence" value="ECO:0007669"/>
    <property type="project" value="UniProtKB-KW"/>
</dbReference>
<evidence type="ECO:0000256" key="2">
    <source>
        <dbReference type="SAM" id="MobiDB-lite"/>
    </source>
</evidence>
<keyword evidence="1" id="KW-0808">Transferase</keyword>
<feature type="region of interest" description="Disordered" evidence="2">
    <location>
        <begin position="90"/>
        <end position="113"/>
    </location>
</feature>
<dbReference type="InterPro" id="IPR036890">
    <property type="entry name" value="HATPase_C_sf"/>
</dbReference>
<dbReference type="CDD" id="cd16936">
    <property type="entry name" value="HATPase_RsbW-like"/>
    <property type="match status" value="1"/>
</dbReference>
<feature type="region of interest" description="Disordered" evidence="2">
    <location>
        <begin position="142"/>
        <end position="163"/>
    </location>
</feature>
<dbReference type="KEGG" id="sarm:DVA86_00045"/>
<keyword evidence="4" id="KW-0067">ATP-binding</keyword>
<dbReference type="AlphaFoldDB" id="A0A345XI08"/>
<dbReference type="InterPro" id="IPR050267">
    <property type="entry name" value="Anti-sigma-factor_SerPK"/>
</dbReference>
<keyword evidence="4" id="KW-0547">Nucleotide-binding</keyword>
<sequence>MTAQHAQTPAIVRTFRQQLSSTRRGARLARRLAAQQLDAWSVPYGSDTSDTVSLIVSELAANAALHGRTRGRDFRLTLAVTDDDRLRIEVSDTRPERLPTAADQTPSPHSESGRGLLLVRALADRWGVREGPPPLKTVWAEVPLPSGTGRAPKCGRPVTSGEG</sequence>
<gene>
    <name evidence="4" type="ORF">DVA86_00045</name>
</gene>
<accession>A0A345XI08</accession>
<evidence type="ECO:0000256" key="1">
    <source>
        <dbReference type="ARBA" id="ARBA00022527"/>
    </source>
</evidence>